<dbReference type="OrthoDB" id="9777673at2"/>
<dbReference type="Proteomes" id="UP000284277">
    <property type="component" value="Unassembled WGS sequence"/>
</dbReference>
<protein>
    <submittedName>
        <fullName evidence="3">Amidohydrolase</fullName>
    </submittedName>
</protein>
<keyword evidence="3" id="KW-0378">Hydrolase</keyword>
<evidence type="ECO:0000313" key="4">
    <source>
        <dbReference type="Proteomes" id="UP000284277"/>
    </source>
</evidence>
<gene>
    <name evidence="3" type="ORF">BET01_15040</name>
</gene>
<dbReference type="PANTHER" id="PTHR21240:SF28">
    <property type="entry name" value="ISO-OROTATE DECARBOXYLASE (EUROFUNG)"/>
    <property type="match status" value="1"/>
</dbReference>
<name>A0A419T7B8_9FIRM</name>
<dbReference type="InterPro" id="IPR032465">
    <property type="entry name" value="ACMSD"/>
</dbReference>
<dbReference type="EMBL" id="MCIA01000007">
    <property type="protein sequence ID" value="RKD33335.1"/>
    <property type="molecule type" value="Genomic_DNA"/>
</dbReference>
<evidence type="ECO:0000256" key="1">
    <source>
        <dbReference type="ARBA" id="ARBA00023239"/>
    </source>
</evidence>
<dbReference type="GO" id="GO:0005737">
    <property type="term" value="C:cytoplasm"/>
    <property type="evidence" value="ECO:0007669"/>
    <property type="project" value="TreeGrafter"/>
</dbReference>
<organism evidence="3 4">
    <name type="scientific">Lacrimispora algidixylanolytica</name>
    <dbReference type="NCBI Taxonomy" id="94868"/>
    <lineage>
        <taxon>Bacteria</taxon>
        <taxon>Bacillati</taxon>
        <taxon>Bacillota</taxon>
        <taxon>Clostridia</taxon>
        <taxon>Lachnospirales</taxon>
        <taxon>Lachnospiraceae</taxon>
        <taxon>Lacrimispora</taxon>
    </lineage>
</organism>
<proteinExistence type="predicted"/>
<dbReference type="SUPFAM" id="SSF51556">
    <property type="entry name" value="Metallo-dependent hydrolases"/>
    <property type="match status" value="1"/>
</dbReference>
<dbReference type="InterPro" id="IPR006680">
    <property type="entry name" value="Amidohydro-rel"/>
</dbReference>
<dbReference type="GO" id="GO:0016831">
    <property type="term" value="F:carboxy-lyase activity"/>
    <property type="evidence" value="ECO:0007669"/>
    <property type="project" value="InterPro"/>
</dbReference>
<keyword evidence="1" id="KW-0456">Lyase</keyword>
<dbReference type="InterPro" id="IPR032466">
    <property type="entry name" value="Metal_Hydrolase"/>
</dbReference>
<feature type="domain" description="Amidohydrolase-related" evidence="2">
    <location>
        <begin position="12"/>
        <end position="324"/>
    </location>
</feature>
<sequence length="325" mass="36583">MDAFKKENISKIDVHAHYLPKSYKEALLKYCGKYPDDYPTPDWNPEMHLEVMNRLGIATSILSLSSPHFNFGDREITKVLARESNEEGAALVRKYPGRFGLFASLPLPDVEDSIAEIQYGMNILHVDGFTLPTNTQGVYLGNRCLDPVMEELNRYQSVVAIHPNRPSSVPAEVVEGLPIPVMEFFFDTTRTVVNMILKGTMKRFPDIKFIIPHAGAFLSILSDRLALSLQALPGTFGEPIKPKEIDVYSSLKGFYYDLAGVCLPRQLPCLMQLVDTDHFLYGSDYPYTPVSGCITLADMLDKTGILMEEQRRSIHSENALGLFRR</sequence>
<accession>A0A419T7B8</accession>
<dbReference type="GO" id="GO:0019748">
    <property type="term" value="P:secondary metabolic process"/>
    <property type="evidence" value="ECO:0007669"/>
    <property type="project" value="TreeGrafter"/>
</dbReference>
<dbReference type="Gene3D" id="3.20.20.140">
    <property type="entry name" value="Metal-dependent hydrolases"/>
    <property type="match status" value="1"/>
</dbReference>
<keyword evidence="4" id="KW-1185">Reference proteome</keyword>
<reference evidence="3 4" key="1">
    <citation type="submission" date="2016-08" db="EMBL/GenBank/DDBJ databases">
        <title>A new outlook on sporulation: Clostridium algidixylanolyticum.</title>
        <authorList>
            <person name="Poppleton D.I."/>
            <person name="Gribaldo S."/>
        </authorList>
    </citation>
    <scope>NUCLEOTIDE SEQUENCE [LARGE SCALE GENOMIC DNA]</scope>
    <source>
        <strain evidence="3 4">SPL73</strain>
    </source>
</reference>
<dbReference type="AlphaFoldDB" id="A0A419T7B8"/>
<dbReference type="Pfam" id="PF04909">
    <property type="entry name" value="Amidohydro_2"/>
    <property type="match status" value="1"/>
</dbReference>
<evidence type="ECO:0000313" key="3">
    <source>
        <dbReference type="EMBL" id="RKD33335.1"/>
    </source>
</evidence>
<dbReference type="PANTHER" id="PTHR21240">
    <property type="entry name" value="2-AMINO-3-CARBOXYLMUCONATE-6-SEMIALDEHYDE DECARBOXYLASE"/>
    <property type="match status" value="1"/>
</dbReference>
<dbReference type="GO" id="GO:0016787">
    <property type="term" value="F:hydrolase activity"/>
    <property type="evidence" value="ECO:0007669"/>
    <property type="project" value="UniProtKB-KW"/>
</dbReference>
<comment type="caution">
    <text evidence="3">The sequence shown here is derived from an EMBL/GenBank/DDBJ whole genome shotgun (WGS) entry which is preliminary data.</text>
</comment>
<dbReference type="RefSeq" id="WP_120195930.1">
    <property type="nucleotide sequence ID" value="NZ_MCIA01000007.1"/>
</dbReference>
<evidence type="ECO:0000259" key="2">
    <source>
        <dbReference type="Pfam" id="PF04909"/>
    </source>
</evidence>